<feature type="compositionally biased region" description="Basic residues" evidence="1">
    <location>
        <begin position="91"/>
        <end position="102"/>
    </location>
</feature>
<dbReference type="EMBL" id="AP005800">
    <property type="protein sequence ID" value="BAD29331.1"/>
    <property type="molecule type" value="Genomic_DNA"/>
</dbReference>
<evidence type="ECO:0000313" key="2">
    <source>
        <dbReference type="EMBL" id="BAD29331.1"/>
    </source>
</evidence>
<dbReference type="Proteomes" id="UP000000763">
    <property type="component" value="Chromosome 2"/>
</dbReference>
<reference evidence="3" key="2">
    <citation type="journal article" date="2008" name="Nucleic Acids Res.">
        <title>The rice annotation project database (RAP-DB): 2008 update.</title>
        <authorList>
            <consortium name="The rice annotation project (RAP)"/>
        </authorList>
    </citation>
    <scope>GENOME REANNOTATION</scope>
    <source>
        <strain evidence="3">cv. Nipponbare</strain>
    </source>
</reference>
<name>Q6EPU5_ORYSJ</name>
<reference evidence="3" key="1">
    <citation type="journal article" date="2005" name="Nature">
        <title>The map-based sequence of the rice genome.</title>
        <authorList>
            <consortium name="International rice genome sequencing project (IRGSP)"/>
            <person name="Matsumoto T."/>
            <person name="Wu J."/>
            <person name="Kanamori H."/>
            <person name="Katayose Y."/>
            <person name="Fujisawa M."/>
            <person name="Namiki N."/>
            <person name="Mizuno H."/>
            <person name="Yamamoto K."/>
            <person name="Antonio B.A."/>
            <person name="Baba T."/>
            <person name="Sakata K."/>
            <person name="Nagamura Y."/>
            <person name="Aoki H."/>
            <person name="Arikawa K."/>
            <person name="Arita K."/>
            <person name="Bito T."/>
            <person name="Chiden Y."/>
            <person name="Fujitsuka N."/>
            <person name="Fukunaka R."/>
            <person name="Hamada M."/>
            <person name="Harada C."/>
            <person name="Hayashi A."/>
            <person name="Hijishita S."/>
            <person name="Honda M."/>
            <person name="Hosokawa S."/>
            <person name="Ichikawa Y."/>
            <person name="Idonuma A."/>
            <person name="Iijima M."/>
            <person name="Ikeda M."/>
            <person name="Ikeno M."/>
            <person name="Ito K."/>
            <person name="Ito S."/>
            <person name="Ito T."/>
            <person name="Ito Y."/>
            <person name="Ito Y."/>
            <person name="Iwabuchi A."/>
            <person name="Kamiya K."/>
            <person name="Karasawa W."/>
            <person name="Kurita K."/>
            <person name="Katagiri S."/>
            <person name="Kikuta A."/>
            <person name="Kobayashi H."/>
            <person name="Kobayashi N."/>
            <person name="Machita K."/>
            <person name="Maehara T."/>
            <person name="Masukawa M."/>
            <person name="Mizubayashi T."/>
            <person name="Mukai Y."/>
            <person name="Nagasaki H."/>
            <person name="Nagata Y."/>
            <person name="Naito S."/>
            <person name="Nakashima M."/>
            <person name="Nakama Y."/>
            <person name="Nakamichi Y."/>
            <person name="Nakamura M."/>
            <person name="Meguro A."/>
            <person name="Negishi M."/>
            <person name="Ohta I."/>
            <person name="Ohta T."/>
            <person name="Okamoto M."/>
            <person name="Ono N."/>
            <person name="Saji S."/>
            <person name="Sakaguchi M."/>
            <person name="Sakai K."/>
            <person name="Shibata M."/>
            <person name="Shimokawa T."/>
            <person name="Song J."/>
            <person name="Takazaki Y."/>
            <person name="Terasawa K."/>
            <person name="Tsugane M."/>
            <person name="Tsuji K."/>
            <person name="Ueda S."/>
            <person name="Waki K."/>
            <person name="Yamagata H."/>
            <person name="Yamamoto M."/>
            <person name="Yamamoto S."/>
            <person name="Yamane H."/>
            <person name="Yoshiki S."/>
            <person name="Yoshihara R."/>
            <person name="Yukawa K."/>
            <person name="Zhong H."/>
            <person name="Yano M."/>
            <person name="Yuan Q."/>
            <person name="Ouyang S."/>
            <person name="Liu J."/>
            <person name="Jones K.M."/>
            <person name="Gansberger K."/>
            <person name="Moffat K."/>
            <person name="Hill J."/>
            <person name="Bera J."/>
            <person name="Fadrosh D."/>
            <person name="Jin S."/>
            <person name="Johri S."/>
            <person name="Kim M."/>
            <person name="Overton L."/>
            <person name="Reardon M."/>
            <person name="Tsitrin T."/>
            <person name="Vuong H."/>
            <person name="Weaver B."/>
            <person name="Ciecko A."/>
            <person name="Tallon L."/>
            <person name="Jackson J."/>
            <person name="Pai G."/>
            <person name="Aken S.V."/>
            <person name="Utterback T."/>
            <person name="Reidmuller S."/>
            <person name="Feldblyum T."/>
            <person name="Hsiao J."/>
            <person name="Zismann V."/>
            <person name="Iobst S."/>
            <person name="de Vazeille A.R."/>
            <person name="Buell C.R."/>
            <person name="Ying K."/>
            <person name="Li Y."/>
            <person name="Lu T."/>
            <person name="Huang Y."/>
            <person name="Zhao Q."/>
            <person name="Feng Q."/>
            <person name="Zhang L."/>
            <person name="Zhu J."/>
            <person name="Weng Q."/>
            <person name="Mu J."/>
            <person name="Lu Y."/>
            <person name="Fan D."/>
            <person name="Liu Y."/>
            <person name="Guan J."/>
            <person name="Zhang Y."/>
            <person name="Yu S."/>
            <person name="Liu X."/>
            <person name="Zhang Y."/>
            <person name="Hong G."/>
            <person name="Han B."/>
            <person name="Choisne N."/>
            <person name="Demange N."/>
            <person name="Orjeda G."/>
            <person name="Samain S."/>
            <person name="Cattolico L."/>
            <person name="Pelletier E."/>
            <person name="Couloux A."/>
            <person name="Segurens B."/>
            <person name="Wincker P."/>
            <person name="D'Hont A."/>
            <person name="Scarpelli C."/>
            <person name="Weissenbach J."/>
            <person name="Salanoubat M."/>
            <person name="Quetier F."/>
            <person name="Yu Y."/>
            <person name="Kim H.R."/>
            <person name="Rambo T."/>
            <person name="Currie J."/>
            <person name="Collura K."/>
            <person name="Luo M."/>
            <person name="Yang T."/>
            <person name="Ammiraju J.S.S."/>
            <person name="Engler F."/>
            <person name="Soderlund C."/>
            <person name="Wing R.A."/>
            <person name="Palmer L.E."/>
            <person name="de la Bastide M."/>
            <person name="Spiegel L."/>
            <person name="Nascimento L."/>
            <person name="Zutavern T."/>
            <person name="O'Shaughnessy A."/>
            <person name="Dike S."/>
            <person name="Dedhia N."/>
            <person name="Preston R."/>
            <person name="Balija V."/>
            <person name="McCombie W.R."/>
            <person name="Chow T."/>
            <person name="Chen H."/>
            <person name="Chung M."/>
            <person name="Chen C."/>
            <person name="Shaw J."/>
            <person name="Wu H."/>
            <person name="Hsiao K."/>
            <person name="Chao Y."/>
            <person name="Chu M."/>
            <person name="Cheng C."/>
            <person name="Hour A."/>
            <person name="Lee P."/>
            <person name="Lin S."/>
            <person name="Lin Y."/>
            <person name="Liou J."/>
            <person name="Liu S."/>
            <person name="Hsing Y."/>
            <person name="Raghuvanshi S."/>
            <person name="Mohanty A."/>
            <person name="Bharti A.K."/>
            <person name="Gaur A."/>
            <person name="Gupta V."/>
            <person name="Kumar D."/>
            <person name="Ravi V."/>
            <person name="Vij S."/>
            <person name="Kapur A."/>
            <person name="Khurana P."/>
            <person name="Khurana P."/>
            <person name="Khurana J.P."/>
            <person name="Tyagi A.K."/>
            <person name="Gaikwad K."/>
            <person name="Singh A."/>
            <person name="Dalal V."/>
            <person name="Srivastava S."/>
            <person name="Dixit A."/>
            <person name="Pal A.K."/>
            <person name="Ghazi I.A."/>
            <person name="Yadav M."/>
            <person name="Pandit A."/>
            <person name="Bhargava A."/>
            <person name="Sureshbabu K."/>
            <person name="Batra K."/>
            <person name="Sharma T.R."/>
            <person name="Mohapatra T."/>
            <person name="Singh N.K."/>
            <person name="Messing J."/>
            <person name="Nelson A.B."/>
            <person name="Fuks G."/>
            <person name="Kavchok S."/>
            <person name="Keizer G."/>
            <person name="Linton E."/>
            <person name="Llaca V."/>
            <person name="Song R."/>
            <person name="Tanyolac B."/>
            <person name="Young S."/>
            <person name="Ho-Il K."/>
            <person name="Hahn J.H."/>
            <person name="Sangsakoo G."/>
            <person name="Vanavichit A."/>
            <person name="de Mattos Luiz.A.T."/>
            <person name="Zimmer P.D."/>
            <person name="Malone G."/>
            <person name="Dellagostin O."/>
            <person name="de Oliveira A.C."/>
            <person name="Bevan M."/>
            <person name="Bancroft I."/>
            <person name="Minx P."/>
            <person name="Cordum H."/>
            <person name="Wilson R."/>
            <person name="Cheng Z."/>
            <person name="Jin W."/>
            <person name="Jiang J."/>
            <person name="Leong S.A."/>
            <person name="Iwama H."/>
            <person name="Gojobori T."/>
            <person name="Itoh T."/>
            <person name="Niimura Y."/>
            <person name="Fujii Y."/>
            <person name="Habara T."/>
            <person name="Sakai H."/>
            <person name="Sato Y."/>
            <person name="Wilson G."/>
            <person name="Kumar K."/>
            <person name="McCouch S."/>
            <person name="Juretic N."/>
            <person name="Hoen D."/>
            <person name="Wright S."/>
            <person name="Bruskiewich R."/>
            <person name="Bureau T."/>
            <person name="Miyao A."/>
            <person name="Hirochika H."/>
            <person name="Nishikawa T."/>
            <person name="Kadowaki K."/>
            <person name="Sugiura M."/>
            <person name="Burr B."/>
            <person name="Sasaki T."/>
        </authorList>
    </citation>
    <scope>NUCLEOTIDE SEQUENCE [LARGE SCALE GENOMIC DNA]</scope>
    <source>
        <strain evidence="3">cv. Nipponbare</strain>
    </source>
</reference>
<evidence type="ECO:0000313" key="3">
    <source>
        <dbReference type="Proteomes" id="UP000000763"/>
    </source>
</evidence>
<sequence length="164" mass="17411">MATNPAVLAAAAVVGSTSTTDRLTCRNRSRSSIIDSWQSRGCRLGYAWERRARVPALRLGTACERHALPPALAAAAAAASRTPSPPLPPRARPRGGRRRCATHTHSPLGTDARDGGGGGGGGHDCHGRGCCHYPAGKCMRYCRGHHQIKGSCCHWHGKCHRCCI</sequence>
<feature type="region of interest" description="Disordered" evidence="1">
    <location>
        <begin position="75"/>
        <end position="118"/>
    </location>
</feature>
<gene>
    <name evidence="2" type="primary">OSJNBa0016D04.32</name>
</gene>
<evidence type="ECO:0000256" key="1">
    <source>
        <dbReference type="SAM" id="MobiDB-lite"/>
    </source>
</evidence>
<organism evidence="2 3">
    <name type="scientific">Oryza sativa subsp. japonica</name>
    <name type="common">Rice</name>
    <dbReference type="NCBI Taxonomy" id="39947"/>
    <lineage>
        <taxon>Eukaryota</taxon>
        <taxon>Viridiplantae</taxon>
        <taxon>Streptophyta</taxon>
        <taxon>Embryophyta</taxon>
        <taxon>Tracheophyta</taxon>
        <taxon>Spermatophyta</taxon>
        <taxon>Magnoliopsida</taxon>
        <taxon>Liliopsida</taxon>
        <taxon>Poales</taxon>
        <taxon>Poaceae</taxon>
        <taxon>BOP clade</taxon>
        <taxon>Oryzoideae</taxon>
        <taxon>Oryzeae</taxon>
        <taxon>Oryzinae</taxon>
        <taxon>Oryza</taxon>
        <taxon>Oryza sativa</taxon>
    </lineage>
</organism>
<protein>
    <submittedName>
        <fullName evidence="2">Uncharacterized protein</fullName>
    </submittedName>
</protein>
<proteinExistence type="predicted"/>
<dbReference type="AlphaFoldDB" id="Q6EPU5"/>
<accession>Q6EPU5</accession>